<evidence type="ECO:0000256" key="3">
    <source>
        <dbReference type="ARBA" id="ARBA00022692"/>
    </source>
</evidence>
<gene>
    <name evidence="7" type="ORF">KUTeg_017532</name>
</gene>
<feature type="transmembrane region" description="Helical" evidence="6">
    <location>
        <begin position="22"/>
        <end position="45"/>
    </location>
</feature>
<evidence type="ECO:0000256" key="4">
    <source>
        <dbReference type="ARBA" id="ARBA00022989"/>
    </source>
</evidence>
<evidence type="ECO:0000256" key="6">
    <source>
        <dbReference type="SAM" id="Phobius"/>
    </source>
</evidence>
<organism evidence="7 8">
    <name type="scientific">Tegillarca granosa</name>
    <name type="common">Malaysian cockle</name>
    <name type="synonym">Anadara granosa</name>
    <dbReference type="NCBI Taxonomy" id="220873"/>
    <lineage>
        <taxon>Eukaryota</taxon>
        <taxon>Metazoa</taxon>
        <taxon>Spiralia</taxon>
        <taxon>Lophotrochozoa</taxon>
        <taxon>Mollusca</taxon>
        <taxon>Bivalvia</taxon>
        <taxon>Autobranchia</taxon>
        <taxon>Pteriomorphia</taxon>
        <taxon>Arcoida</taxon>
        <taxon>Arcoidea</taxon>
        <taxon>Arcidae</taxon>
        <taxon>Tegillarca</taxon>
    </lineage>
</organism>
<comment type="subcellular location">
    <subcellularLocation>
        <location evidence="1">Membrane</location>
        <topology evidence="1">Multi-pass membrane protein</topology>
    </subcellularLocation>
</comment>
<keyword evidence="8" id="KW-1185">Reference proteome</keyword>
<feature type="transmembrane region" description="Helical" evidence="6">
    <location>
        <begin position="113"/>
        <end position="144"/>
    </location>
</feature>
<feature type="non-terminal residue" evidence="7">
    <location>
        <position position="152"/>
    </location>
</feature>
<accession>A0ABQ9EF63</accession>
<dbReference type="InterPro" id="IPR050930">
    <property type="entry name" value="MFS_Vesicular_Transporter"/>
</dbReference>
<proteinExistence type="predicted"/>
<dbReference type="InterPro" id="IPR036259">
    <property type="entry name" value="MFS_trans_sf"/>
</dbReference>
<dbReference type="Proteomes" id="UP001217089">
    <property type="component" value="Unassembled WGS sequence"/>
</dbReference>
<evidence type="ECO:0008006" key="9">
    <source>
        <dbReference type="Google" id="ProtNLM"/>
    </source>
</evidence>
<name>A0ABQ9EF63_TEGGR</name>
<dbReference type="Pfam" id="PF07690">
    <property type="entry name" value="MFS_1"/>
    <property type="match status" value="1"/>
</dbReference>
<evidence type="ECO:0000256" key="1">
    <source>
        <dbReference type="ARBA" id="ARBA00004141"/>
    </source>
</evidence>
<evidence type="ECO:0000256" key="2">
    <source>
        <dbReference type="ARBA" id="ARBA00022448"/>
    </source>
</evidence>
<sequence>MDEMSTAIKDFSIKRVSKNKKLLLMGMACMNFCATTCFSLLAPFFPGEASFKGVSQTVTGLIFGIFEITIFASAPVYGKYVSRIGAKFMFISGAMVCGGCAILFGVLNKGPDGTIFIVMCFLCRTLEGLGCSAYVTAMFAIIAYEFPANVAT</sequence>
<comment type="caution">
    <text evidence="7">The sequence shown here is derived from an EMBL/GenBank/DDBJ whole genome shotgun (WGS) entry which is preliminary data.</text>
</comment>
<dbReference type="Gene3D" id="1.20.1250.20">
    <property type="entry name" value="MFS general substrate transporter like domains"/>
    <property type="match status" value="1"/>
</dbReference>
<evidence type="ECO:0000313" key="8">
    <source>
        <dbReference type="Proteomes" id="UP001217089"/>
    </source>
</evidence>
<keyword evidence="2" id="KW-0813">Transport</keyword>
<feature type="transmembrane region" description="Helical" evidence="6">
    <location>
        <begin position="57"/>
        <end position="76"/>
    </location>
</feature>
<keyword evidence="3 6" id="KW-0812">Transmembrane</keyword>
<feature type="transmembrane region" description="Helical" evidence="6">
    <location>
        <begin position="88"/>
        <end position="107"/>
    </location>
</feature>
<dbReference type="PANTHER" id="PTHR23506">
    <property type="entry name" value="GH10249P"/>
    <property type="match status" value="1"/>
</dbReference>
<keyword evidence="5 6" id="KW-0472">Membrane</keyword>
<evidence type="ECO:0000256" key="5">
    <source>
        <dbReference type="ARBA" id="ARBA00023136"/>
    </source>
</evidence>
<reference evidence="7 8" key="1">
    <citation type="submission" date="2022-12" db="EMBL/GenBank/DDBJ databases">
        <title>Chromosome-level genome of Tegillarca granosa.</title>
        <authorList>
            <person name="Kim J."/>
        </authorList>
    </citation>
    <scope>NUCLEOTIDE SEQUENCE [LARGE SCALE GENOMIC DNA]</scope>
    <source>
        <strain evidence="7">Teg-2019</strain>
        <tissue evidence="7">Adductor muscle</tissue>
    </source>
</reference>
<dbReference type="EMBL" id="JARBDR010000903">
    <property type="protein sequence ID" value="KAJ8303949.1"/>
    <property type="molecule type" value="Genomic_DNA"/>
</dbReference>
<dbReference type="PANTHER" id="PTHR23506:SF26">
    <property type="entry name" value="MFS-TYPE TRANSPORTER SLC18B1"/>
    <property type="match status" value="1"/>
</dbReference>
<keyword evidence="4 6" id="KW-1133">Transmembrane helix</keyword>
<dbReference type="SUPFAM" id="SSF103473">
    <property type="entry name" value="MFS general substrate transporter"/>
    <property type="match status" value="1"/>
</dbReference>
<evidence type="ECO:0000313" key="7">
    <source>
        <dbReference type="EMBL" id="KAJ8303949.1"/>
    </source>
</evidence>
<dbReference type="InterPro" id="IPR011701">
    <property type="entry name" value="MFS"/>
</dbReference>
<protein>
    <recommendedName>
        <fullName evidence="9">Major facilitator superfamily (MFS) profile domain-containing protein</fullName>
    </recommendedName>
</protein>